<evidence type="ECO:0000313" key="3">
    <source>
        <dbReference type="Proteomes" id="UP000215595"/>
    </source>
</evidence>
<dbReference type="SUPFAM" id="SSF52980">
    <property type="entry name" value="Restriction endonuclease-like"/>
    <property type="match status" value="1"/>
</dbReference>
<proteinExistence type="predicted"/>
<dbReference type="PANTHER" id="PTHR38590">
    <property type="entry name" value="BLL0828 PROTEIN"/>
    <property type="match status" value="1"/>
</dbReference>
<organism evidence="2 3">
    <name type="scientific">Brevundimonas subvibrioides</name>
    <dbReference type="NCBI Taxonomy" id="74313"/>
    <lineage>
        <taxon>Bacteria</taxon>
        <taxon>Pseudomonadati</taxon>
        <taxon>Pseudomonadota</taxon>
        <taxon>Alphaproteobacteria</taxon>
        <taxon>Caulobacterales</taxon>
        <taxon>Caulobacteraceae</taxon>
        <taxon>Brevundimonas</taxon>
    </lineage>
</organism>
<reference evidence="2 3" key="1">
    <citation type="submission" date="2017-03" db="EMBL/GenBank/DDBJ databases">
        <title>Lifting the veil on microbial sulfur biogeochemistry in mining wastewaters.</title>
        <authorList>
            <person name="Kantor R.S."/>
            <person name="Colenbrander Nelson T."/>
            <person name="Marshall S."/>
            <person name="Bennett D."/>
            <person name="Apte S."/>
            <person name="Camacho D."/>
            <person name="Thomas B.C."/>
            <person name="Warren L.A."/>
            <person name="Banfield J.F."/>
        </authorList>
    </citation>
    <scope>NUCLEOTIDE SEQUENCE [LARGE SCALE GENOMIC DNA]</scope>
    <source>
        <strain evidence="2">32-69-9</strain>
    </source>
</reference>
<feature type="domain" description="DUF559" evidence="1">
    <location>
        <begin position="8"/>
        <end position="113"/>
    </location>
</feature>
<dbReference type="InterPro" id="IPR047216">
    <property type="entry name" value="Endonuclease_DUF559_bact"/>
</dbReference>
<dbReference type="AlphaFoldDB" id="A0A258FVJ2"/>
<dbReference type="EMBL" id="NCEB01000001">
    <property type="protein sequence ID" value="OYX36139.1"/>
    <property type="molecule type" value="Genomic_DNA"/>
</dbReference>
<dbReference type="PANTHER" id="PTHR38590:SF1">
    <property type="entry name" value="BLL0828 PROTEIN"/>
    <property type="match status" value="1"/>
</dbReference>
<gene>
    <name evidence="2" type="ORF">B7Z01_00355</name>
</gene>
<dbReference type="Proteomes" id="UP000215595">
    <property type="component" value="Unassembled WGS sequence"/>
</dbReference>
<evidence type="ECO:0000313" key="2">
    <source>
        <dbReference type="EMBL" id="OYX36139.1"/>
    </source>
</evidence>
<comment type="caution">
    <text evidence="2">The sequence shown here is derived from an EMBL/GenBank/DDBJ whole genome shotgun (WGS) entry which is preliminary data.</text>
</comment>
<evidence type="ECO:0000259" key="1">
    <source>
        <dbReference type="Pfam" id="PF04480"/>
    </source>
</evidence>
<name>A0A258FVJ2_9CAUL</name>
<accession>A0A258FVJ2</accession>
<sequence>MNPDPEALHRARTLRKSMSTPEAALWNWLRDKRLNGLKFRRQHPLGPYILDFYCDAARLAVEVDGGTHHEEAQAAHDARRDRWLAEQGVRTLRVSAGWVRRDLAGLLQHIAQAAEAGR</sequence>
<dbReference type="InterPro" id="IPR007569">
    <property type="entry name" value="DUF559"/>
</dbReference>
<dbReference type="CDD" id="cd01038">
    <property type="entry name" value="Endonuclease_DUF559"/>
    <property type="match status" value="1"/>
</dbReference>
<protein>
    <recommendedName>
        <fullName evidence="1">DUF559 domain-containing protein</fullName>
    </recommendedName>
</protein>
<dbReference type="InterPro" id="IPR011335">
    <property type="entry name" value="Restrct_endonuc-II-like"/>
</dbReference>
<dbReference type="Gene3D" id="3.40.960.10">
    <property type="entry name" value="VSR Endonuclease"/>
    <property type="match status" value="1"/>
</dbReference>
<dbReference type="Pfam" id="PF04480">
    <property type="entry name" value="DUF559"/>
    <property type="match status" value="1"/>
</dbReference>